<dbReference type="Pfam" id="PF06197">
    <property type="entry name" value="DUF998"/>
    <property type="match status" value="1"/>
</dbReference>
<proteinExistence type="predicted"/>
<feature type="transmembrane region" description="Helical" evidence="1">
    <location>
        <begin position="199"/>
        <end position="222"/>
    </location>
</feature>
<dbReference type="AlphaFoldDB" id="A0A3N4GKU0"/>
<reference evidence="2 3" key="1">
    <citation type="submission" date="2018-11" db="EMBL/GenBank/DDBJ databases">
        <title>Draft genome sequence of Gordonia sp. RS15-1S isolated from rice stems.</title>
        <authorList>
            <person name="Muangham S."/>
        </authorList>
    </citation>
    <scope>NUCLEOTIDE SEQUENCE [LARGE SCALE GENOMIC DNA]</scope>
    <source>
        <strain evidence="2 3">RS15-1S</strain>
    </source>
</reference>
<protein>
    <submittedName>
        <fullName evidence="2">DUF998 domain-containing protein</fullName>
    </submittedName>
</protein>
<gene>
    <name evidence="2" type="ORF">EF294_08480</name>
</gene>
<feature type="transmembrane region" description="Helical" evidence="1">
    <location>
        <begin position="57"/>
        <end position="79"/>
    </location>
</feature>
<keyword evidence="1" id="KW-1133">Transmembrane helix</keyword>
<feature type="transmembrane region" description="Helical" evidence="1">
    <location>
        <begin position="135"/>
        <end position="159"/>
    </location>
</feature>
<evidence type="ECO:0000313" key="2">
    <source>
        <dbReference type="EMBL" id="RPA63519.1"/>
    </source>
</evidence>
<dbReference type="Proteomes" id="UP000267536">
    <property type="component" value="Unassembled WGS sequence"/>
</dbReference>
<sequence length="234" mass="24877">MLSVRELSPRLIVVGILIAAAGICYSSWVLEFFWASPLDPLRSFMSELDAEHRPHRLVYVYGDVITAVCAMLAGVLAFVPRPVVAGGFARGALVSLAAFGVSTITDALSPIDCIPHVDPNCPSEPSGLLPQLHHIHAFTSSVAVFAIFIAMILGVVAAWRTSIWPVLRLLGLTILVVISVATVWMLAADNLSGDWLLGLAQRIQIGGMTLYLVVWGAAVAAARRSITPSPVSAA</sequence>
<keyword evidence="3" id="KW-1185">Reference proteome</keyword>
<dbReference type="InterPro" id="IPR009339">
    <property type="entry name" value="DUF998"/>
</dbReference>
<comment type="caution">
    <text evidence="2">The sequence shown here is derived from an EMBL/GenBank/DDBJ whole genome shotgun (WGS) entry which is preliminary data.</text>
</comment>
<accession>A0A3N4GKU0</accession>
<dbReference type="RefSeq" id="WP_123928100.1">
    <property type="nucleotide sequence ID" value="NZ_JBPSDP010000001.1"/>
</dbReference>
<keyword evidence="1" id="KW-0472">Membrane</keyword>
<evidence type="ECO:0000256" key="1">
    <source>
        <dbReference type="SAM" id="Phobius"/>
    </source>
</evidence>
<name>A0A3N4GKU0_9ACTN</name>
<organism evidence="2 3">
    <name type="scientific">Gordonia oryzae</name>
    <dbReference type="NCBI Taxonomy" id="2487349"/>
    <lineage>
        <taxon>Bacteria</taxon>
        <taxon>Bacillati</taxon>
        <taxon>Actinomycetota</taxon>
        <taxon>Actinomycetes</taxon>
        <taxon>Mycobacteriales</taxon>
        <taxon>Gordoniaceae</taxon>
        <taxon>Gordonia</taxon>
    </lineage>
</organism>
<keyword evidence="1" id="KW-0812">Transmembrane</keyword>
<feature type="transmembrane region" description="Helical" evidence="1">
    <location>
        <begin position="12"/>
        <end position="36"/>
    </location>
</feature>
<evidence type="ECO:0000313" key="3">
    <source>
        <dbReference type="Proteomes" id="UP000267536"/>
    </source>
</evidence>
<dbReference type="EMBL" id="RKMH01000005">
    <property type="protein sequence ID" value="RPA63519.1"/>
    <property type="molecule type" value="Genomic_DNA"/>
</dbReference>
<feature type="transmembrane region" description="Helical" evidence="1">
    <location>
        <begin position="166"/>
        <end position="187"/>
    </location>
</feature>
<dbReference type="OrthoDB" id="3406108at2"/>